<dbReference type="CDD" id="cd04513">
    <property type="entry name" value="Glycosylasparaginase"/>
    <property type="match status" value="1"/>
</dbReference>
<dbReference type="PANTHER" id="PTHR10188">
    <property type="entry name" value="L-ASPARAGINASE"/>
    <property type="match status" value="1"/>
</dbReference>
<organism evidence="1">
    <name type="scientific">marine metagenome</name>
    <dbReference type="NCBI Taxonomy" id="408172"/>
    <lineage>
        <taxon>unclassified sequences</taxon>
        <taxon>metagenomes</taxon>
        <taxon>ecological metagenomes</taxon>
    </lineage>
</organism>
<evidence type="ECO:0000313" key="1">
    <source>
        <dbReference type="EMBL" id="SUZ83446.1"/>
    </source>
</evidence>
<evidence type="ECO:0008006" key="2">
    <source>
        <dbReference type="Google" id="ProtNLM"/>
    </source>
</evidence>
<sequence length="373" mass="40178">MSKKLNRRDFFVSSAAAGLTSVTLNDAFGKAPAVFTGKSKPVVVASRNGYTIKNGGKLSCVETAFEKITNGEDVLDALIAGVNIVELDPEDASVGYGGRPNANGVVQLDSCCMHGPKKQAGGVGALEGIRKPSLVAKAVMELTDHHLLVGQGAQNFAKTIGFEIENDLNTEKSRNMWLEWKRRIDPNHYLDPSKREQAGHKAGMEMIRDGLIDETEYYGTINCNGVNNKGEICGVTTTSGLAWKIPGRVGDSPILGAGLYVDGSFGAAGSTGRGEANLYGLCSYLIVEEMRRGKTPKDAGMSALKRIHENTIEKRLLNKRGLPNFNVSFYIINKVGDYAGVALYSNNDTSRYALCTENGATLEKFDPLFEGKP</sequence>
<dbReference type="AlphaFoldDB" id="A0A381QVK0"/>
<dbReference type="GO" id="GO:0005737">
    <property type="term" value="C:cytoplasm"/>
    <property type="evidence" value="ECO:0007669"/>
    <property type="project" value="TreeGrafter"/>
</dbReference>
<dbReference type="Pfam" id="PF01112">
    <property type="entry name" value="Asparaginase_2"/>
    <property type="match status" value="1"/>
</dbReference>
<dbReference type="Gene3D" id="3.60.20.30">
    <property type="entry name" value="(Glycosyl)asparaginase"/>
    <property type="match status" value="1"/>
</dbReference>
<name>A0A381QVK0_9ZZZZ</name>
<proteinExistence type="predicted"/>
<dbReference type="PROSITE" id="PS51318">
    <property type="entry name" value="TAT"/>
    <property type="match status" value="1"/>
</dbReference>
<gene>
    <name evidence="1" type="ORF">METZ01_LOCUS36300</name>
</gene>
<dbReference type="InterPro" id="IPR006311">
    <property type="entry name" value="TAT_signal"/>
</dbReference>
<accession>A0A381QVK0</accession>
<dbReference type="InterPro" id="IPR000246">
    <property type="entry name" value="Peptidase_T2"/>
</dbReference>
<dbReference type="EMBL" id="UINC01001550">
    <property type="protein sequence ID" value="SUZ83446.1"/>
    <property type="molecule type" value="Genomic_DNA"/>
</dbReference>
<dbReference type="GO" id="GO:0016811">
    <property type="term" value="F:hydrolase activity, acting on carbon-nitrogen (but not peptide) bonds, in linear amides"/>
    <property type="evidence" value="ECO:0007669"/>
    <property type="project" value="UniProtKB-ARBA"/>
</dbReference>
<protein>
    <recommendedName>
        <fullName evidence="2">Asparaginase</fullName>
    </recommendedName>
</protein>
<reference evidence="1" key="1">
    <citation type="submission" date="2018-05" db="EMBL/GenBank/DDBJ databases">
        <authorList>
            <person name="Lanie J.A."/>
            <person name="Ng W.-L."/>
            <person name="Kazmierczak K.M."/>
            <person name="Andrzejewski T.M."/>
            <person name="Davidsen T.M."/>
            <person name="Wayne K.J."/>
            <person name="Tettelin H."/>
            <person name="Glass J.I."/>
            <person name="Rusch D."/>
            <person name="Podicherti R."/>
            <person name="Tsui H.-C.T."/>
            <person name="Winkler M.E."/>
        </authorList>
    </citation>
    <scope>NUCLEOTIDE SEQUENCE</scope>
</reference>
<dbReference type="PANTHER" id="PTHR10188:SF6">
    <property type="entry name" value="N(4)-(BETA-N-ACETYLGLUCOSAMINYL)-L-ASPARAGINASE"/>
    <property type="match status" value="1"/>
</dbReference>
<dbReference type="SUPFAM" id="SSF56235">
    <property type="entry name" value="N-terminal nucleophile aminohydrolases (Ntn hydrolases)"/>
    <property type="match status" value="1"/>
</dbReference>
<dbReference type="InterPro" id="IPR029055">
    <property type="entry name" value="Ntn_hydrolases_N"/>
</dbReference>